<reference evidence="11" key="1">
    <citation type="journal article" date="2004" name="Nature">
        <title>Genome duplication in the teleost fish Tetraodon nigroviridis reveals the early vertebrate proto-karyotype.</title>
        <authorList>
            <person name="Jaillon O."/>
            <person name="Aury J.-M."/>
            <person name="Brunet F."/>
            <person name="Petit J.-L."/>
            <person name="Stange-Thomann N."/>
            <person name="Mauceli E."/>
            <person name="Bouneau L."/>
            <person name="Fischer C."/>
            <person name="Ozouf-Costaz C."/>
            <person name="Bernot A."/>
            <person name="Nicaud S."/>
            <person name="Jaffe D."/>
            <person name="Fisher S."/>
            <person name="Lutfalla G."/>
            <person name="Dossat C."/>
            <person name="Segurens B."/>
            <person name="Dasilva C."/>
            <person name="Salanoubat M."/>
            <person name="Levy M."/>
            <person name="Boudet N."/>
            <person name="Castellano S."/>
            <person name="Anthouard V."/>
            <person name="Jubin C."/>
            <person name="Castelli V."/>
            <person name="Katinka M."/>
            <person name="Vacherie B."/>
            <person name="Biemont C."/>
            <person name="Skalli Z."/>
            <person name="Cattolico L."/>
            <person name="Poulain J."/>
            <person name="De Berardinis V."/>
            <person name="Cruaud C."/>
            <person name="Duprat S."/>
            <person name="Brottier P."/>
            <person name="Coutanceau J.-P."/>
            <person name="Gouzy J."/>
            <person name="Parra G."/>
            <person name="Lardier G."/>
            <person name="Chapple C."/>
            <person name="McKernan K.J."/>
            <person name="McEwan P."/>
            <person name="Bosak S."/>
            <person name="Kellis M."/>
            <person name="Volff J.-N."/>
            <person name="Guigo R."/>
            <person name="Zody M.C."/>
            <person name="Mesirov J."/>
            <person name="Lindblad-Toh K."/>
            <person name="Birren B."/>
            <person name="Nusbaum C."/>
            <person name="Kahn D."/>
            <person name="Robinson-Rechavi M."/>
            <person name="Laudet V."/>
            <person name="Schachter V."/>
            <person name="Quetier F."/>
            <person name="Saurin W."/>
            <person name="Scarpelli C."/>
            <person name="Wincker P."/>
            <person name="Lander E.S."/>
            <person name="Weissenbach J."/>
            <person name="Roest Crollius H."/>
        </authorList>
    </citation>
    <scope>NUCLEOTIDE SEQUENCE [LARGE SCALE GENOMIC DNA]</scope>
</reference>
<keyword evidence="8" id="KW-0694">RNA-binding</keyword>
<dbReference type="PROSITE" id="PS50102">
    <property type="entry name" value="RRM"/>
    <property type="match status" value="1"/>
</dbReference>
<dbReference type="GO" id="GO:0003723">
    <property type="term" value="F:RNA binding"/>
    <property type="evidence" value="ECO:0007669"/>
    <property type="project" value="UniProtKB-UniRule"/>
</dbReference>
<dbReference type="PANTHER" id="PTHR17601">
    <property type="entry name" value="RAFTLIN-RELATED"/>
    <property type="match status" value="1"/>
</dbReference>
<keyword evidence="6" id="KW-0564">Palmitate</keyword>
<evidence type="ECO:0000256" key="4">
    <source>
        <dbReference type="ARBA" id="ARBA00022707"/>
    </source>
</evidence>
<evidence type="ECO:0000256" key="1">
    <source>
        <dbReference type="ARBA" id="ARBA00004193"/>
    </source>
</evidence>
<dbReference type="Gene3D" id="3.30.70.330">
    <property type="match status" value="1"/>
</dbReference>
<evidence type="ECO:0000256" key="8">
    <source>
        <dbReference type="PROSITE-ProRule" id="PRU00176"/>
    </source>
</evidence>
<evidence type="ECO:0000256" key="2">
    <source>
        <dbReference type="ARBA" id="ARBA00006390"/>
    </source>
</evidence>
<evidence type="ECO:0000256" key="9">
    <source>
        <dbReference type="SAM" id="MobiDB-lite"/>
    </source>
</evidence>
<dbReference type="InterPro" id="IPR012677">
    <property type="entry name" value="Nucleotide-bd_a/b_plait_sf"/>
</dbReference>
<feature type="region of interest" description="Disordered" evidence="9">
    <location>
        <begin position="385"/>
        <end position="481"/>
    </location>
</feature>
<comment type="subcellular location">
    <subcellularLocation>
        <location evidence="1">Cell membrane</location>
        <topology evidence="1">Lipid-anchor</topology>
    </subcellularLocation>
</comment>
<comment type="similarity">
    <text evidence="2">Belongs to the raftlin family.</text>
</comment>
<dbReference type="KEGG" id="tng:GSTEN00017495G001"/>
<accession>Q4SIV1</accession>
<evidence type="ECO:0000256" key="5">
    <source>
        <dbReference type="ARBA" id="ARBA00023136"/>
    </source>
</evidence>
<feature type="compositionally biased region" description="Polar residues" evidence="9">
    <location>
        <begin position="464"/>
        <end position="481"/>
    </location>
</feature>
<keyword evidence="5" id="KW-0472">Membrane</keyword>
<organism evidence="11">
    <name type="scientific">Tetraodon nigroviridis</name>
    <name type="common">Spotted green pufferfish</name>
    <name type="synonym">Chelonodon nigroviridis</name>
    <dbReference type="NCBI Taxonomy" id="99883"/>
    <lineage>
        <taxon>Eukaryota</taxon>
        <taxon>Metazoa</taxon>
        <taxon>Chordata</taxon>
        <taxon>Craniata</taxon>
        <taxon>Vertebrata</taxon>
        <taxon>Euteleostomi</taxon>
        <taxon>Actinopterygii</taxon>
        <taxon>Neopterygii</taxon>
        <taxon>Teleostei</taxon>
        <taxon>Neoteleostei</taxon>
        <taxon>Acanthomorphata</taxon>
        <taxon>Eupercaria</taxon>
        <taxon>Tetraodontiformes</taxon>
        <taxon>Tetradontoidea</taxon>
        <taxon>Tetraodontidae</taxon>
        <taxon>Tetraodon</taxon>
    </lineage>
</organism>
<evidence type="ECO:0000256" key="6">
    <source>
        <dbReference type="ARBA" id="ARBA00023139"/>
    </source>
</evidence>
<feature type="compositionally biased region" description="Low complexity" evidence="9">
    <location>
        <begin position="433"/>
        <end position="451"/>
    </location>
</feature>
<gene>
    <name evidence="11" type="ORF">GSTENG00017495001</name>
</gene>
<evidence type="ECO:0000256" key="7">
    <source>
        <dbReference type="ARBA" id="ARBA00023288"/>
    </source>
</evidence>
<keyword evidence="7" id="KW-0449">Lipoprotein</keyword>
<dbReference type="InterPro" id="IPR028169">
    <property type="entry name" value="Raftlin"/>
</dbReference>
<feature type="domain" description="RRM" evidence="10">
    <location>
        <begin position="36"/>
        <end position="117"/>
    </location>
</feature>
<dbReference type="InterPro" id="IPR035979">
    <property type="entry name" value="RBD_domain_sf"/>
</dbReference>
<dbReference type="Pfam" id="PF00076">
    <property type="entry name" value="RRM_1"/>
    <property type="match status" value="1"/>
</dbReference>
<keyword evidence="4" id="KW-0519">Myristate</keyword>
<sequence>MNPMCFKDYYKPKFRNQISPKLPNGYVLPEGRVTPNAIFVGGIDMKVDENEIRELFGRYGSVREVKIITYRGGICKGYGFVYFNEDTNIQPIIEQQITFNGRKLKLGPAIMKERTSRPMSQRLVGAGPGPWMQPIQYLYCSCCTPVGGGVAPPPPIIDGGGQPYSYPNFGGMVIPQMPVSYGQNAYTYQYAPTPWPADHRVQPVNQHQWHQGAVGNMGCRLPKLRKAEERQSPGNIYSTLRRPQVETKVGVAYTYHFLDFLLGKEEVPVSSVLCLSSVRELPVQVRDLYAQGFVLVAVHPFVHPCGPRHAHIQRQLHRAVLVRETPSSEKSQLRWGRHRLETDVCVAGHQSADPEAIQNYVKKIQDVAEQGVMFVGFLQQPGGGPSFIGNWDPDELSSLHSSPSPIHRQPHSVNTSPAEPPHSDEEPAEKPLNLSNQRQKRSSSSDSCLSSPETNLKCDRKSGPTCTNGESRVKTHNNNNEKSTAQARMQLFALYNHTEELNHSPRFYSLRVPLQVWKDAGLITEVHTHWLDYMTQHFTSGAQLVDGFFHLGDFNVSGSVRVEADVCVTHTDCQDQQVRGYCSTCRCRSLASLLTKEEKILLFPVNLYHF</sequence>
<protein>
    <submittedName>
        <fullName evidence="11">(spotted green pufferfish) hypothetical protein</fullName>
    </submittedName>
</protein>
<name>Q4SIV1_TETNG</name>
<dbReference type="SMART" id="SM00360">
    <property type="entry name" value="RRM"/>
    <property type="match status" value="1"/>
</dbReference>
<dbReference type="OrthoDB" id="762982at2759"/>
<dbReference type="EMBL" id="CAAE01014577">
    <property type="protein sequence ID" value="CAF99431.1"/>
    <property type="molecule type" value="Genomic_DNA"/>
</dbReference>
<comment type="caution">
    <text evidence="11">The sequence shown here is derived from an EMBL/GenBank/DDBJ whole genome shotgun (WGS) entry which is preliminary data.</text>
</comment>
<dbReference type="PANTHER" id="PTHR17601:SF7">
    <property type="entry name" value="RAFTLIN ISOFORM X1"/>
    <property type="match status" value="1"/>
</dbReference>
<keyword evidence="3" id="KW-1003">Cell membrane</keyword>
<evidence type="ECO:0000313" key="11">
    <source>
        <dbReference type="EMBL" id="CAF99431.1"/>
    </source>
</evidence>
<dbReference type="GO" id="GO:0005886">
    <property type="term" value="C:plasma membrane"/>
    <property type="evidence" value="ECO:0007669"/>
    <property type="project" value="UniProtKB-SubCell"/>
</dbReference>
<evidence type="ECO:0000256" key="3">
    <source>
        <dbReference type="ARBA" id="ARBA00022475"/>
    </source>
</evidence>
<proteinExistence type="inferred from homology"/>
<dbReference type="AlphaFoldDB" id="Q4SIV1"/>
<reference evidence="11" key="2">
    <citation type="submission" date="2004-02" db="EMBL/GenBank/DDBJ databases">
        <authorList>
            <consortium name="Genoscope"/>
            <consortium name="Whitehead Institute Centre for Genome Research"/>
        </authorList>
    </citation>
    <scope>NUCLEOTIDE SEQUENCE</scope>
</reference>
<dbReference type="Pfam" id="PF15250">
    <property type="entry name" value="Raftlin"/>
    <property type="match status" value="1"/>
</dbReference>
<evidence type="ECO:0000259" key="10">
    <source>
        <dbReference type="PROSITE" id="PS50102"/>
    </source>
</evidence>
<dbReference type="SUPFAM" id="SSF54928">
    <property type="entry name" value="RNA-binding domain, RBD"/>
    <property type="match status" value="1"/>
</dbReference>
<dbReference type="InterPro" id="IPR000504">
    <property type="entry name" value="RRM_dom"/>
</dbReference>
<feature type="compositionally biased region" description="Low complexity" evidence="9">
    <location>
        <begin position="396"/>
        <end position="407"/>
    </location>
</feature>